<proteinExistence type="predicted"/>
<evidence type="ECO:0000313" key="2">
    <source>
        <dbReference type="Proteomes" id="UP000182841"/>
    </source>
</evidence>
<protein>
    <submittedName>
        <fullName evidence="1">Uncharacterized protein</fullName>
    </submittedName>
</protein>
<name>A0A1H9U2K5_9ACTN</name>
<evidence type="ECO:0000313" key="1">
    <source>
        <dbReference type="EMBL" id="SES03478.1"/>
    </source>
</evidence>
<keyword evidence="2" id="KW-1185">Reference proteome</keyword>
<dbReference type="Proteomes" id="UP000182841">
    <property type="component" value="Unassembled WGS sequence"/>
</dbReference>
<dbReference type="AlphaFoldDB" id="A0A1H9U2K5"/>
<sequence length="78" mass="8325">MLTAMIRVAHGEDPTAAATQALLHQAHLKRVHLARPLTPTITPMSGSVQQLAEILGIAPDAHLDFYRAESDTIACPAT</sequence>
<gene>
    <name evidence="1" type="ORF">SAMN05421870_107240</name>
</gene>
<organism evidence="1 2">
    <name type="scientific">Streptomyces qinglanensis</name>
    <dbReference type="NCBI Taxonomy" id="943816"/>
    <lineage>
        <taxon>Bacteria</taxon>
        <taxon>Bacillati</taxon>
        <taxon>Actinomycetota</taxon>
        <taxon>Actinomycetes</taxon>
        <taxon>Kitasatosporales</taxon>
        <taxon>Streptomycetaceae</taxon>
        <taxon>Streptomyces</taxon>
    </lineage>
</organism>
<dbReference type="EMBL" id="FOGO01000007">
    <property type="protein sequence ID" value="SES03478.1"/>
    <property type="molecule type" value="Genomic_DNA"/>
</dbReference>
<reference evidence="2" key="1">
    <citation type="submission" date="2016-10" db="EMBL/GenBank/DDBJ databases">
        <authorList>
            <person name="Varghese N."/>
            <person name="Submissions S."/>
        </authorList>
    </citation>
    <scope>NUCLEOTIDE SEQUENCE [LARGE SCALE GENOMIC DNA]</scope>
    <source>
        <strain evidence="2">CGMCC 4.6825</strain>
    </source>
</reference>
<accession>A0A1H9U2K5</accession>